<dbReference type="GO" id="GO:0004867">
    <property type="term" value="F:serine-type endopeptidase inhibitor activity"/>
    <property type="evidence" value="ECO:0007669"/>
    <property type="project" value="InterPro"/>
</dbReference>
<dbReference type="Pfam" id="PF00014">
    <property type="entry name" value="Kunitz_BPTI"/>
    <property type="match status" value="2"/>
</dbReference>
<dbReference type="GeneID" id="101707053"/>
<evidence type="ECO:0000313" key="5">
    <source>
        <dbReference type="RefSeq" id="XP_021094725.1"/>
    </source>
</evidence>
<dbReference type="InterPro" id="IPR050098">
    <property type="entry name" value="TFPI/VKTCI-like"/>
</dbReference>
<dbReference type="FunFam" id="4.10.410.10:FF:000005">
    <property type="entry name" value="Pancreatic trypsin inhibitor"/>
    <property type="match status" value="2"/>
</dbReference>
<feature type="chain" id="PRO_5044016668" evidence="2">
    <location>
        <begin position="21"/>
        <end position="192"/>
    </location>
</feature>
<feature type="domain" description="BPTI/Kunitz inhibitor" evidence="3">
    <location>
        <begin position="38"/>
        <end position="88"/>
    </location>
</feature>
<protein>
    <submittedName>
        <fullName evidence="5">Uterine plasmin/trypsin inhibitor-like isoform X1</fullName>
    </submittedName>
</protein>
<feature type="signal peptide" evidence="2">
    <location>
        <begin position="1"/>
        <end position="20"/>
    </location>
</feature>
<dbReference type="SUPFAM" id="SSF57362">
    <property type="entry name" value="BPTI-like"/>
    <property type="match status" value="2"/>
</dbReference>
<dbReference type="Gene3D" id="4.10.410.10">
    <property type="entry name" value="Pancreatic trypsin inhibitor Kunitz domain"/>
    <property type="match status" value="2"/>
</dbReference>
<dbReference type="InterPro" id="IPR036880">
    <property type="entry name" value="Kunitz_BPTI_sf"/>
</dbReference>
<keyword evidence="2" id="KW-0732">Signal</keyword>
<dbReference type="PROSITE" id="PS50279">
    <property type="entry name" value="BPTI_KUNITZ_2"/>
    <property type="match status" value="2"/>
</dbReference>
<evidence type="ECO:0000256" key="1">
    <source>
        <dbReference type="ARBA" id="ARBA00023157"/>
    </source>
</evidence>
<dbReference type="PANTHER" id="PTHR10083:SF373">
    <property type="entry name" value="SERINE PEPTIDASE INHIBITOR, KUNITZ TYPE, 2"/>
    <property type="match status" value="1"/>
</dbReference>
<dbReference type="CDD" id="cd22592">
    <property type="entry name" value="Kunitz_BPTI"/>
    <property type="match status" value="2"/>
</dbReference>
<dbReference type="GO" id="GO:0005615">
    <property type="term" value="C:extracellular space"/>
    <property type="evidence" value="ECO:0007669"/>
    <property type="project" value="TreeGrafter"/>
</dbReference>
<reference evidence="5" key="1">
    <citation type="submission" date="2025-08" db="UniProtKB">
        <authorList>
            <consortium name="RefSeq"/>
        </authorList>
    </citation>
    <scope>IDENTIFICATION</scope>
</reference>
<accession>A0AAX6RC37</accession>
<dbReference type="Proteomes" id="UP000694906">
    <property type="component" value="Unplaced"/>
</dbReference>
<keyword evidence="4" id="KW-1185">Reference proteome</keyword>
<evidence type="ECO:0000256" key="2">
    <source>
        <dbReference type="SAM" id="SignalP"/>
    </source>
</evidence>
<dbReference type="InterPro" id="IPR002223">
    <property type="entry name" value="Kunitz_BPTI"/>
</dbReference>
<dbReference type="AlphaFoldDB" id="A0AAX6RC37"/>
<proteinExistence type="predicted"/>
<dbReference type="PRINTS" id="PR00759">
    <property type="entry name" value="BASICPTASE"/>
</dbReference>
<dbReference type="SMART" id="SM00131">
    <property type="entry name" value="KU"/>
    <property type="match status" value="2"/>
</dbReference>
<dbReference type="InterPro" id="IPR020901">
    <property type="entry name" value="Prtase_inh_Kunz-CS"/>
</dbReference>
<dbReference type="PROSITE" id="PS00280">
    <property type="entry name" value="BPTI_KUNITZ_1"/>
    <property type="match status" value="2"/>
</dbReference>
<dbReference type="RefSeq" id="XP_021094725.1">
    <property type="nucleotide sequence ID" value="XM_021239066.1"/>
</dbReference>
<name>A0AAX6RC37_HETGA</name>
<keyword evidence="1" id="KW-1015">Disulfide bond</keyword>
<evidence type="ECO:0000313" key="4">
    <source>
        <dbReference type="Proteomes" id="UP000694906"/>
    </source>
</evidence>
<dbReference type="PANTHER" id="PTHR10083">
    <property type="entry name" value="KUNITZ-TYPE PROTEASE INHIBITOR-RELATED"/>
    <property type="match status" value="1"/>
</dbReference>
<gene>
    <name evidence="5" type="primary">LOC101707053</name>
</gene>
<organism evidence="4 5">
    <name type="scientific">Heterocephalus glaber</name>
    <name type="common">Naked mole rat</name>
    <dbReference type="NCBI Taxonomy" id="10181"/>
    <lineage>
        <taxon>Eukaryota</taxon>
        <taxon>Metazoa</taxon>
        <taxon>Chordata</taxon>
        <taxon>Craniata</taxon>
        <taxon>Vertebrata</taxon>
        <taxon>Euteleostomi</taxon>
        <taxon>Mammalia</taxon>
        <taxon>Eutheria</taxon>
        <taxon>Euarchontoglires</taxon>
        <taxon>Glires</taxon>
        <taxon>Rodentia</taxon>
        <taxon>Hystricomorpha</taxon>
        <taxon>Bathyergidae</taxon>
        <taxon>Heterocephalus</taxon>
    </lineage>
</organism>
<feature type="domain" description="BPTI/Kunitz inhibitor" evidence="3">
    <location>
        <begin position="95"/>
        <end position="145"/>
    </location>
</feature>
<evidence type="ECO:0000259" key="3">
    <source>
        <dbReference type="PROSITE" id="PS50279"/>
    </source>
</evidence>
<sequence length="192" mass="21278">MHRLSLSAVLLVLLVTLVASTQERGTSAPSQAPPPAFCLDPPYTGPCKALFPRFFFNATSRLCEKFVYGGCRAKQNNFQNKEQCVQTCAPPPAFCLDPPYTGPCKALFPRFFFNATSRLCEKFVYGGCRAKQNNFQNKEQCVQTCGLVKLLHCCLSPGFREDCSCSFLGWSRTAVANLWHVCHSGLFVSLKA</sequence>